<dbReference type="AlphaFoldDB" id="M4RL31"/>
<dbReference type="EMBL" id="CP003837">
    <property type="protein sequence ID" value="AGH44330.1"/>
    <property type="molecule type" value="Genomic_DNA"/>
</dbReference>
<gene>
    <name evidence="1" type="ORF">C427_2221</name>
</gene>
<evidence type="ECO:0000313" key="2">
    <source>
        <dbReference type="Proteomes" id="UP000011864"/>
    </source>
</evidence>
<reference evidence="1 2" key="1">
    <citation type="journal article" date="2013" name="Genome Announc.">
        <title>Complete Genome Sequence of Glaciecola psychrophila Strain 170T.</title>
        <authorList>
            <person name="Yin J."/>
            <person name="Chen J."/>
            <person name="Liu G."/>
            <person name="Yu Y."/>
            <person name="Song L."/>
            <person name="Wang X."/>
            <person name="Qu X."/>
        </authorList>
    </citation>
    <scope>NUCLEOTIDE SEQUENCE [LARGE SCALE GENOMIC DNA]</scope>
    <source>
        <strain evidence="1 2">170</strain>
    </source>
</reference>
<keyword evidence="2" id="KW-1185">Reference proteome</keyword>
<protein>
    <submittedName>
        <fullName evidence="1">Uncharacterized protein</fullName>
    </submittedName>
</protein>
<dbReference type="HOGENOM" id="CLU_3082858_0_0_6"/>
<dbReference type="PATRIC" id="fig|1129794.4.peg.2198"/>
<accession>M4RL31</accession>
<proteinExistence type="predicted"/>
<dbReference type="KEGG" id="gps:C427_2221"/>
<name>M4RL31_9ALTE</name>
<organism evidence="1 2">
    <name type="scientific">Paraglaciecola psychrophila 170</name>
    <dbReference type="NCBI Taxonomy" id="1129794"/>
    <lineage>
        <taxon>Bacteria</taxon>
        <taxon>Pseudomonadati</taxon>
        <taxon>Pseudomonadota</taxon>
        <taxon>Gammaproteobacteria</taxon>
        <taxon>Alteromonadales</taxon>
        <taxon>Alteromonadaceae</taxon>
        <taxon>Paraglaciecola</taxon>
    </lineage>
</organism>
<evidence type="ECO:0000313" key="1">
    <source>
        <dbReference type="EMBL" id="AGH44330.1"/>
    </source>
</evidence>
<sequence>MPSNSKDKSIGFADFNLWWLRHCSFRTKMLFWWEVTGCHFSDGWKDTFVATL</sequence>
<dbReference type="Proteomes" id="UP000011864">
    <property type="component" value="Chromosome"/>
</dbReference>